<dbReference type="SUPFAM" id="SSF53187">
    <property type="entry name" value="Zn-dependent exopeptidases"/>
    <property type="match status" value="1"/>
</dbReference>
<evidence type="ECO:0000313" key="1">
    <source>
        <dbReference type="EMBL" id="MDT4403301.1"/>
    </source>
</evidence>
<dbReference type="Gene3D" id="3.40.630.10">
    <property type="entry name" value="Zn peptidases"/>
    <property type="match status" value="1"/>
</dbReference>
<evidence type="ECO:0000313" key="2">
    <source>
        <dbReference type="Proteomes" id="UP001269297"/>
    </source>
</evidence>
<evidence type="ECO:0008006" key="3">
    <source>
        <dbReference type="Google" id="ProtNLM"/>
    </source>
</evidence>
<reference evidence="2" key="1">
    <citation type="submission" date="2023-07" db="EMBL/GenBank/DDBJ databases">
        <title>Reintroducing virulent viruses to syntetic microbiomes.</title>
        <authorList>
            <person name="Wilde J."/>
            <person name="Boyes R."/>
            <person name="Robinson A.V."/>
            <person name="Daisley B.A."/>
            <person name="Allen-Vercoe E."/>
        </authorList>
    </citation>
    <scope>NUCLEOTIDE SEQUENCE [LARGE SCALE GENOMIC DNA]</scope>
    <source>
        <strain evidence="2">225S_1D6FAA</strain>
    </source>
</reference>
<organism evidence="1 2">
    <name type="scientific">Bacteroides koreensis</name>
    <dbReference type="NCBI Taxonomy" id="1912896"/>
    <lineage>
        <taxon>Bacteria</taxon>
        <taxon>Pseudomonadati</taxon>
        <taxon>Bacteroidota</taxon>
        <taxon>Bacteroidia</taxon>
        <taxon>Bacteroidales</taxon>
        <taxon>Bacteroidaceae</taxon>
        <taxon>Bacteroides</taxon>
    </lineage>
</organism>
<accession>A0ABU3IM26</accession>
<keyword evidence="2" id="KW-1185">Reference proteome</keyword>
<proteinExistence type="predicted"/>
<sequence length="320" mass="36722">MNTQLLKRLYSIYSPSGKEQGMMNFLSAYIRTLPGNISLTQDRYGNLYAVKGESDTYPCLISHTDQVAHCNHSKDFRAVETRYIIFGLSPGKKRFENLGADDKNGIFICLECLKKYDVLKVVFFREEETGCRGSSQAYMPFFDDVRFVIQPDRKGHSDLITSIGCSELCSEEFLEAAEPEKWGYTEQAGMMTDVLALKENNLRVSCINLSCGYYNPHSDQEITVKKDLQKCLLFVEHVIEVCTDVYPHTWTAGYICSRYEDEDDIHDILAGDPTLTAQDLHDMYSTNFPHLGLKDYERICEDHRLLWPGYEETGHYENLP</sequence>
<protein>
    <recommendedName>
        <fullName evidence="3">Acetylornithine deacetylase</fullName>
    </recommendedName>
</protein>
<comment type="caution">
    <text evidence="1">The sequence shown here is derived from an EMBL/GenBank/DDBJ whole genome shotgun (WGS) entry which is preliminary data.</text>
</comment>
<dbReference type="Proteomes" id="UP001269297">
    <property type="component" value="Unassembled WGS sequence"/>
</dbReference>
<gene>
    <name evidence="1" type="ORF">RO706_03590</name>
</gene>
<dbReference type="EMBL" id="JAVSNG010000001">
    <property type="protein sequence ID" value="MDT4403301.1"/>
    <property type="molecule type" value="Genomic_DNA"/>
</dbReference>
<name>A0ABU3IM26_9BACE</name>
<dbReference type="RefSeq" id="WP_138274507.1">
    <property type="nucleotide sequence ID" value="NZ_JAVSNG010000001.1"/>
</dbReference>